<organism evidence="3 4">
    <name type="scientific">Aureobasidium melanogenum (strain CBS 110374)</name>
    <name type="common">Aureobasidium pullulans var. melanogenum</name>
    <dbReference type="NCBI Taxonomy" id="1043003"/>
    <lineage>
        <taxon>Eukaryota</taxon>
        <taxon>Fungi</taxon>
        <taxon>Dikarya</taxon>
        <taxon>Ascomycota</taxon>
        <taxon>Pezizomycotina</taxon>
        <taxon>Dothideomycetes</taxon>
        <taxon>Dothideomycetidae</taxon>
        <taxon>Dothideales</taxon>
        <taxon>Saccotheciaceae</taxon>
        <taxon>Aureobasidium</taxon>
    </lineage>
</organism>
<evidence type="ECO:0000256" key="1">
    <source>
        <dbReference type="SAM" id="MobiDB-lite"/>
    </source>
</evidence>
<dbReference type="AlphaFoldDB" id="A0A074VHS0"/>
<feature type="region of interest" description="Disordered" evidence="1">
    <location>
        <begin position="117"/>
        <end position="141"/>
    </location>
</feature>
<evidence type="ECO:0000313" key="3">
    <source>
        <dbReference type="EMBL" id="KEQ58599.1"/>
    </source>
</evidence>
<accession>A0A074VHS0</accession>
<feature type="chain" id="PRO_5001701682" evidence="2">
    <location>
        <begin position="21"/>
        <end position="496"/>
    </location>
</feature>
<feature type="compositionally biased region" description="Low complexity" evidence="1">
    <location>
        <begin position="395"/>
        <end position="419"/>
    </location>
</feature>
<evidence type="ECO:0000256" key="2">
    <source>
        <dbReference type="SAM" id="SignalP"/>
    </source>
</evidence>
<feature type="region of interest" description="Disordered" evidence="1">
    <location>
        <begin position="370"/>
        <end position="419"/>
    </location>
</feature>
<dbReference type="EMBL" id="KL584853">
    <property type="protein sequence ID" value="KEQ58599.1"/>
    <property type="molecule type" value="Genomic_DNA"/>
</dbReference>
<protein>
    <submittedName>
        <fullName evidence="3">Uncharacterized protein</fullName>
    </submittedName>
</protein>
<reference evidence="3 4" key="1">
    <citation type="journal article" date="2014" name="BMC Genomics">
        <title>Genome sequencing of four Aureobasidium pullulans varieties: biotechnological potential, stress tolerance, and description of new species.</title>
        <authorList>
            <person name="Gostin Ar C."/>
            <person name="Ohm R.A."/>
            <person name="Kogej T."/>
            <person name="Sonjak S."/>
            <person name="Turk M."/>
            <person name="Zajc J."/>
            <person name="Zalar P."/>
            <person name="Grube M."/>
            <person name="Sun H."/>
            <person name="Han J."/>
            <person name="Sharma A."/>
            <person name="Chiniquy J."/>
            <person name="Ngan C.Y."/>
            <person name="Lipzen A."/>
            <person name="Barry K."/>
            <person name="Grigoriev I.V."/>
            <person name="Gunde-Cimerman N."/>
        </authorList>
    </citation>
    <scope>NUCLEOTIDE SEQUENCE [LARGE SCALE GENOMIC DNA]</scope>
    <source>
        <strain evidence="3 4">CBS 110374</strain>
    </source>
</reference>
<proteinExistence type="predicted"/>
<feature type="signal peptide" evidence="2">
    <location>
        <begin position="1"/>
        <end position="20"/>
    </location>
</feature>
<sequence>MRFSVITIASAAVAAAGTSAIEVAEIPGYEPIPKAATNKYSQNAPSAIPDFATGSFEPTYMPAEDLKPSSILARSVTSTSATASSSTPVPDEPADDSYEAFVLWMSARLTQEVPEKAEHSHVARSVASSPSAKVEASADGPADDTYEGFVTWMESRYPKEFSEQVKQKINVRDVEQHTTTSSTTSATPSAAASITGPVDDTYEAFVTWMDSRHPKEFSEQVKQKINARDVVSQAATTASTTATTTTTTVAAATGADPANESYEEFVHWMNSRFPDGYPAEDHHELNARSVDTHETLQGNGHEMPDWSYAWNEEVEHHLQARSAEDENNGAPSDFEYESDPDAHAASETEYPYLEETFEEFPARQGYSPEQYAQEGEPSDLHEEEPKSQAAANSKPSVSEVAASPAAAATPEPTSAVTSSATTSTFASQYSGQMSETSTVSSSSATNLQARSVSSHYRFRHHSHSAYASNSGTASTSTSSAISSTTTSRKGFFNLPW</sequence>
<dbReference type="HOGENOM" id="CLU_549780_0_0_1"/>
<dbReference type="RefSeq" id="XP_040875622.1">
    <property type="nucleotide sequence ID" value="XM_041028807.1"/>
</dbReference>
<gene>
    <name evidence="3" type="ORF">M437DRAFT_88368</name>
</gene>
<feature type="compositionally biased region" description="Low complexity" evidence="1">
    <location>
        <begin position="178"/>
        <end position="195"/>
    </location>
</feature>
<dbReference type="GeneID" id="63922180"/>
<keyword evidence="4" id="KW-1185">Reference proteome</keyword>
<name>A0A074VHS0_AURM1</name>
<evidence type="ECO:0000313" key="4">
    <source>
        <dbReference type="Proteomes" id="UP000030672"/>
    </source>
</evidence>
<keyword evidence="2" id="KW-0732">Signal</keyword>
<feature type="region of interest" description="Disordered" evidence="1">
    <location>
        <begin position="174"/>
        <end position="195"/>
    </location>
</feature>
<dbReference type="Proteomes" id="UP000030672">
    <property type="component" value="Unassembled WGS sequence"/>
</dbReference>
<feature type="region of interest" description="Disordered" evidence="1">
    <location>
        <begin position="320"/>
        <end position="343"/>
    </location>
</feature>